<dbReference type="Proteomes" id="UP000647183">
    <property type="component" value="Unassembled WGS sequence"/>
</dbReference>
<evidence type="ECO:0000313" key="4">
    <source>
        <dbReference type="Proteomes" id="UP000647183"/>
    </source>
</evidence>
<protein>
    <recommendedName>
        <fullName evidence="5">Meckel syndrome type 1 protein</fullName>
    </recommendedName>
</protein>
<accession>A0ABR8UGZ7</accession>
<organism evidence="3 4">
    <name type="scientific">Luteimonas colneyensis</name>
    <dbReference type="NCBI Taxonomy" id="2762230"/>
    <lineage>
        <taxon>Bacteria</taxon>
        <taxon>Pseudomonadati</taxon>
        <taxon>Pseudomonadota</taxon>
        <taxon>Gammaproteobacteria</taxon>
        <taxon>Lysobacterales</taxon>
        <taxon>Lysobacteraceae</taxon>
        <taxon>Luteimonas</taxon>
    </lineage>
</organism>
<feature type="compositionally biased region" description="Low complexity" evidence="1">
    <location>
        <begin position="164"/>
        <end position="178"/>
    </location>
</feature>
<feature type="compositionally biased region" description="Acidic residues" evidence="1">
    <location>
        <begin position="283"/>
        <end position="294"/>
    </location>
</feature>
<feature type="compositionally biased region" description="Low complexity" evidence="1">
    <location>
        <begin position="273"/>
        <end position="282"/>
    </location>
</feature>
<keyword evidence="2" id="KW-0472">Membrane</keyword>
<keyword evidence="2" id="KW-0812">Transmembrane</keyword>
<evidence type="ECO:0000256" key="2">
    <source>
        <dbReference type="SAM" id="Phobius"/>
    </source>
</evidence>
<sequence length="354" mass="35507">MTGPTRPDPLTPAERQLADALARGAPPPGPPSALDEAILASARAAAGARAAGAGASAAVAGTAHAITKAGRHRRRHGGPAWLRGGALAATLVIAVGVAWQLRPRFDAPALSGDGTAATAVTAPAASRQVAAEAVVSPPPADAAAKARPDPDPRATPQPVEPLRPAAAPAAAAPAAAAATGSTPPSADGPGTQEPEAPPVVFDAPSPMDTPAPAPAPATAPAPLPLPPPPPAPPAPPAPRALQGPLPAIPDAARAEDAARARAAAEARRRQTNAIDTTAAAADEAGDEDWLDQPLDDTPPASVDSPAVREAWLARIRELVAAERYAEARDSYAEFRRRHPDAPVPADLRMLLGEE</sequence>
<comment type="caution">
    <text evidence="3">The sequence shown here is derived from an EMBL/GenBank/DDBJ whole genome shotgun (WGS) entry which is preliminary data.</text>
</comment>
<evidence type="ECO:0008006" key="5">
    <source>
        <dbReference type="Google" id="ProtNLM"/>
    </source>
</evidence>
<reference evidence="3 4" key="1">
    <citation type="submission" date="2020-08" db="EMBL/GenBank/DDBJ databases">
        <title>A Genomic Blueprint of the Chicken Gut Microbiome.</title>
        <authorList>
            <person name="Gilroy R."/>
            <person name="Ravi A."/>
            <person name="Getino M."/>
            <person name="Pursley I."/>
            <person name="Horton D.L."/>
            <person name="Alikhan N.-F."/>
            <person name="Baker D."/>
            <person name="Gharbi K."/>
            <person name="Hall N."/>
            <person name="Watson M."/>
            <person name="Adriaenssens E.M."/>
            <person name="Foster-Nyarko E."/>
            <person name="Jarju S."/>
            <person name="Secka A."/>
            <person name="Antonio M."/>
            <person name="Oren A."/>
            <person name="Chaudhuri R."/>
            <person name="La Ragione R.M."/>
            <person name="Hildebrand F."/>
            <person name="Pallen M.J."/>
        </authorList>
    </citation>
    <scope>NUCLEOTIDE SEQUENCE [LARGE SCALE GENOMIC DNA]</scope>
    <source>
        <strain evidence="3 4">Sa2BVA3</strain>
    </source>
</reference>
<feature type="compositionally biased region" description="Basic and acidic residues" evidence="1">
    <location>
        <begin position="252"/>
        <end position="268"/>
    </location>
</feature>
<dbReference type="EMBL" id="JACSQJ010000001">
    <property type="protein sequence ID" value="MBD7987028.1"/>
    <property type="molecule type" value="Genomic_DNA"/>
</dbReference>
<feature type="region of interest" description="Disordered" evidence="1">
    <location>
        <begin position="130"/>
        <end position="305"/>
    </location>
</feature>
<name>A0ABR8UGZ7_9GAMM</name>
<evidence type="ECO:0000313" key="3">
    <source>
        <dbReference type="EMBL" id="MBD7987028.1"/>
    </source>
</evidence>
<feature type="transmembrane region" description="Helical" evidence="2">
    <location>
        <begin position="80"/>
        <end position="101"/>
    </location>
</feature>
<gene>
    <name evidence="3" type="ORF">H9645_03175</name>
</gene>
<keyword evidence="4" id="KW-1185">Reference proteome</keyword>
<dbReference type="RefSeq" id="WP_191728258.1">
    <property type="nucleotide sequence ID" value="NZ_JACSQJ010000001.1"/>
</dbReference>
<feature type="compositionally biased region" description="Pro residues" evidence="1">
    <location>
        <begin position="207"/>
        <end position="238"/>
    </location>
</feature>
<keyword evidence="2" id="KW-1133">Transmembrane helix</keyword>
<feature type="compositionally biased region" description="Low complexity" evidence="1">
    <location>
        <begin position="130"/>
        <end position="143"/>
    </location>
</feature>
<proteinExistence type="predicted"/>
<evidence type="ECO:0000256" key="1">
    <source>
        <dbReference type="SAM" id="MobiDB-lite"/>
    </source>
</evidence>